<name>A0A2K1P0Y5_9BACT</name>
<dbReference type="PANTHER" id="PTHR30177:SF4">
    <property type="entry name" value="OSMOPROTECTANT IMPORT PERMEASE PROTEIN OSMW"/>
    <property type="match status" value="1"/>
</dbReference>
<evidence type="ECO:0000259" key="7">
    <source>
        <dbReference type="PROSITE" id="PS50928"/>
    </source>
</evidence>
<dbReference type="Pfam" id="PF00528">
    <property type="entry name" value="BPD_transp_1"/>
    <property type="match status" value="1"/>
</dbReference>
<dbReference type="OrthoDB" id="9801163at2"/>
<feature type="transmembrane region" description="Helical" evidence="6">
    <location>
        <begin position="180"/>
        <end position="202"/>
    </location>
</feature>
<comment type="similarity">
    <text evidence="6">Belongs to the binding-protein-dependent transport system permease family.</text>
</comment>
<evidence type="ECO:0000256" key="4">
    <source>
        <dbReference type="ARBA" id="ARBA00022989"/>
    </source>
</evidence>
<evidence type="ECO:0000256" key="1">
    <source>
        <dbReference type="ARBA" id="ARBA00004141"/>
    </source>
</evidence>
<feature type="transmembrane region" description="Helical" evidence="6">
    <location>
        <begin position="55"/>
        <end position="80"/>
    </location>
</feature>
<dbReference type="GO" id="GO:0005886">
    <property type="term" value="C:plasma membrane"/>
    <property type="evidence" value="ECO:0007669"/>
    <property type="project" value="UniProtKB-SubCell"/>
</dbReference>
<gene>
    <name evidence="8" type="ORF">X929_04845</name>
</gene>
<dbReference type="GO" id="GO:0031460">
    <property type="term" value="P:glycine betaine transport"/>
    <property type="evidence" value="ECO:0007669"/>
    <property type="project" value="TreeGrafter"/>
</dbReference>
<dbReference type="CDD" id="cd06261">
    <property type="entry name" value="TM_PBP2"/>
    <property type="match status" value="1"/>
</dbReference>
<dbReference type="SUPFAM" id="SSF161098">
    <property type="entry name" value="MetI-like"/>
    <property type="match status" value="1"/>
</dbReference>
<keyword evidence="4 6" id="KW-1133">Transmembrane helix</keyword>
<keyword evidence="5 6" id="KW-0472">Membrane</keyword>
<evidence type="ECO:0000256" key="2">
    <source>
        <dbReference type="ARBA" id="ARBA00022448"/>
    </source>
</evidence>
<dbReference type="PROSITE" id="PS50928">
    <property type="entry name" value="ABC_TM1"/>
    <property type="match status" value="1"/>
</dbReference>
<evidence type="ECO:0000256" key="5">
    <source>
        <dbReference type="ARBA" id="ARBA00023136"/>
    </source>
</evidence>
<dbReference type="InterPro" id="IPR000515">
    <property type="entry name" value="MetI-like"/>
</dbReference>
<dbReference type="Gene3D" id="1.10.3720.10">
    <property type="entry name" value="MetI-like"/>
    <property type="match status" value="1"/>
</dbReference>
<dbReference type="GO" id="GO:0055085">
    <property type="term" value="P:transmembrane transport"/>
    <property type="evidence" value="ECO:0007669"/>
    <property type="project" value="InterPro"/>
</dbReference>
<feature type="transmembrane region" description="Helical" evidence="6">
    <location>
        <begin position="148"/>
        <end position="174"/>
    </location>
</feature>
<keyword evidence="3 6" id="KW-0812">Transmembrane</keyword>
<dbReference type="EMBL" id="AZRL01000012">
    <property type="protein sequence ID" value="PNR96420.1"/>
    <property type="molecule type" value="Genomic_DNA"/>
</dbReference>
<comment type="caution">
    <text evidence="8">The sequence shown here is derived from an EMBL/GenBank/DDBJ whole genome shotgun (WGS) entry which is preliminary data.</text>
</comment>
<feature type="transmembrane region" description="Helical" evidence="6">
    <location>
        <begin position="86"/>
        <end position="108"/>
    </location>
</feature>
<protein>
    <submittedName>
        <fullName evidence="8">ABC transporter permease</fullName>
    </submittedName>
</protein>
<organism evidence="8 9">
    <name type="scientific">Petrotoga olearia DSM 13574</name>
    <dbReference type="NCBI Taxonomy" id="1122955"/>
    <lineage>
        <taxon>Bacteria</taxon>
        <taxon>Thermotogati</taxon>
        <taxon>Thermotogota</taxon>
        <taxon>Thermotogae</taxon>
        <taxon>Petrotogales</taxon>
        <taxon>Petrotogaceae</taxon>
        <taxon>Petrotoga</taxon>
    </lineage>
</organism>
<reference evidence="8 9" key="1">
    <citation type="submission" date="2013-12" db="EMBL/GenBank/DDBJ databases">
        <title>Comparative genomics of Petrotoga isolates.</title>
        <authorList>
            <person name="Nesbo C.L."/>
            <person name="Charchuk R."/>
            <person name="Chow K."/>
        </authorList>
    </citation>
    <scope>NUCLEOTIDE SEQUENCE [LARGE SCALE GENOMIC DNA]</scope>
    <source>
        <strain evidence="8 9">DSM 13574</strain>
    </source>
</reference>
<dbReference type="FunFam" id="1.10.3720.10:FF:000001">
    <property type="entry name" value="Glycine betaine ABC transporter, permease"/>
    <property type="match status" value="1"/>
</dbReference>
<dbReference type="InterPro" id="IPR035906">
    <property type="entry name" value="MetI-like_sf"/>
</dbReference>
<evidence type="ECO:0000313" key="8">
    <source>
        <dbReference type="EMBL" id="PNR96420.1"/>
    </source>
</evidence>
<evidence type="ECO:0000313" key="9">
    <source>
        <dbReference type="Proteomes" id="UP000236434"/>
    </source>
</evidence>
<keyword evidence="2 6" id="KW-0813">Transport</keyword>
<feature type="transmembrane region" description="Helical" evidence="6">
    <location>
        <begin position="22"/>
        <end position="43"/>
    </location>
</feature>
<evidence type="ECO:0000256" key="3">
    <source>
        <dbReference type="ARBA" id="ARBA00022692"/>
    </source>
</evidence>
<dbReference type="PANTHER" id="PTHR30177">
    <property type="entry name" value="GLYCINE BETAINE/L-PROLINE TRANSPORT SYSTEM PERMEASE PROTEIN PROW"/>
    <property type="match status" value="1"/>
</dbReference>
<sequence length="216" mass="22973">MEFFTYVAENLGYMGIKTMEHLYLFASSWAIAIVVGMAIGIYVTRPGKEKSGRIALSITGIAQAVPSIAVIALVFLFMGIGPAPAIFALFLYSIVPITFNTASGLFGIDKGMKEAARGMGMTKREILWKVEIPNAMPTIFSGIRNAAIINLGTATIASAIGAGGLGELIFIGLGTFKFEMILAGAIPVSIMAVLIDFILALIQNKMTSEGIKLQNE</sequence>
<evidence type="ECO:0000256" key="6">
    <source>
        <dbReference type="RuleBase" id="RU363032"/>
    </source>
</evidence>
<dbReference type="RefSeq" id="WP_103066894.1">
    <property type="nucleotide sequence ID" value="NZ_AZRL01000012.1"/>
</dbReference>
<comment type="subcellular location">
    <subcellularLocation>
        <location evidence="6">Cell membrane</location>
        <topology evidence="6">Multi-pass membrane protein</topology>
    </subcellularLocation>
    <subcellularLocation>
        <location evidence="1">Membrane</location>
        <topology evidence="1">Multi-pass membrane protein</topology>
    </subcellularLocation>
</comment>
<dbReference type="Proteomes" id="UP000236434">
    <property type="component" value="Unassembled WGS sequence"/>
</dbReference>
<dbReference type="AlphaFoldDB" id="A0A2K1P0Y5"/>
<proteinExistence type="inferred from homology"/>
<accession>A0A2K1P0Y5</accession>
<dbReference type="InterPro" id="IPR051204">
    <property type="entry name" value="ABC_transp_perm/SBD"/>
</dbReference>
<feature type="domain" description="ABC transmembrane type-1" evidence="7">
    <location>
        <begin position="18"/>
        <end position="199"/>
    </location>
</feature>